<name>A0A7W7IA76_9ACTN</name>
<gene>
    <name evidence="3" type="ORF">F4557_001386</name>
</gene>
<feature type="compositionally biased region" description="Acidic residues" evidence="1">
    <location>
        <begin position="97"/>
        <end position="106"/>
    </location>
</feature>
<keyword evidence="3" id="KW-0418">Kinase</keyword>
<evidence type="ECO:0000256" key="2">
    <source>
        <dbReference type="SAM" id="SignalP"/>
    </source>
</evidence>
<feature type="signal peptide" evidence="2">
    <location>
        <begin position="1"/>
        <end position="27"/>
    </location>
</feature>
<keyword evidence="3" id="KW-0808">Transferase</keyword>
<sequence>MKRIARAVTITGITMGAAVLAAPSAMADIHIYAVDKANIGHNGPTYVGESGPGNLNFSSVTGSPKASPKVGNESVKVDDINTNLKGGKGNTVLNEVEGSEQDEGEAEGAGAEQAGAEQASASTLEAQEAAPQQEAAQAEAAQQEAAPQEAAQQEAAQQEAAPQEEAAQQEAAQQEAAPQEEAAQQEAAQQEAAPQEEAAQQEAAQQEAAPQEEAAQQEAAQQEAAPQEEAAQQEAAQQEAAPQEEAAQQEAAQQEAAPQEEAAQQEAAQQEAAPQEAAEEQGAERTANGHGGKNDHGKVKFGQWIKKSNVGHNGPTLVGESGPGNLNFSSVTGSPFASPKVGNESVKVDDINTNLKGGKGNTVINEVEGSEQDEIAGAAAAQQGAK</sequence>
<dbReference type="EMBL" id="JACHMV010000001">
    <property type="protein sequence ID" value="MBB4772968.1"/>
    <property type="molecule type" value="Genomic_DNA"/>
</dbReference>
<keyword evidence="2" id="KW-0732">Signal</keyword>
<protein>
    <submittedName>
        <fullName evidence="3">Chemotaxis protein histidine kinase CheA</fullName>
    </submittedName>
</protein>
<dbReference type="RefSeq" id="WP_184880782.1">
    <property type="nucleotide sequence ID" value="NZ_JACHMV010000001.1"/>
</dbReference>
<evidence type="ECO:0000313" key="4">
    <source>
        <dbReference type="Proteomes" id="UP000549343"/>
    </source>
</evidence>
<evidence type="ECO:0000256" key="1">
    <source>
        <dbReference type="SAM" id="MobiDB-lite"/>
    </source>
</evidence>
<dbReference type="GO" id="GO:0016301">
    <property type="term" value="F:kinase activity"/>
    <property type="evidence" value="ECO:0007669"/>
    <property type="project" value="UniProtKB-KW"/>
</dbReference>
<proteinExistence type="predicted"/>
<evidence type="ECO:0000313" key="3">
    <source>
        <dbReference type="EMBL" id="MBB4772968.1"/>
    </source>
</evidence>
<reference evidence="3 4" key="1">
    <citation type="submission" date="2020-08" db="EMBL/GenBank/DDBJ databases">
        <title>Sequencing the genomes of 1000 actinobacteria strains.</title>
        <authorList>
            <person name="Klenk H.-P."/>
        </authorList>
    </citation>
    <scope>NUCLEOTIDE SEQUENCE [LARGE SCALE GENOMIC DNA]</scope>
    <source>
        <strain evidence="3 4">DSM 44772</strain>
    </source>
</reference>
<feature type="compositionally biased region" description="Low complexity" evidence="1">
    <location>
        <begin position="108"/>
        <end position="276"/>
    </location>
</feature>
<comment type="caution">
    <text evidence="3">The sequence shown here is derived from an EMBL/GenBank/DDBJ whole genome shotgun (WGS) entry which is preliminary data.</text>
</comment>
<feature type="chain" id="PRO_5030753504" evidence="2">
    <location>
        <begin position="28"/>
        <end position="386"/>
    </location>
</feature>
<organism evidence="3 4">
    <name type="scientific">Actinomadura livida</name>
    <dbReference type="NCBI Taxonomy" id="79909"/>
    <lineage>
        <taxon>Bacteria</taxon>
        <taxon>Bacillati</taxon>
        <taxon>Actinomycetota</taxon>
        <taxon>Actinomycetes</taxon>
        <taxon>Streptosporangiales</taxon>
        <taxon>Thermomonosporaceae</taxon>
        <taxon>Actinomadura</taxon>
    </lineage>
</organism>
<accession>A0A7W7IA76</accession>
<dbReference type="Proteomes" id="UP000549343">
    <property type="component" value="Unassembled WGS sequence"/>
</dbReference>
<dbReference type="AlphaFoldDB" id="A0A7W7IA76"/>
<feature type="region of interest" description="Disordered" evidence="1">
    <location>
        <begin position="79"/>
        <end position="344"/>
    </location>
</feature>
<feature type="compositionally biased region" description="Polar residues" evidence="1">
    <location>
        <begin position="324"/>
        <end position="335"/>
    </location>
</feature>